<evidence type="ECO:0000259" key="7">
    <source>
        <dbReference type="Pfam" id="PF04715"/>
    </source>
</evidence>
<sequence length="533" mass="59305">MGIAKTVVKTVERVVDPVEFFALLSSNGKKDNCIMLESADMQKTIGEKSIGGCNPSLRLFGKGTDFEIQALNLLGEKIIQSLKDDFGFCEKIRFSKSKISGSVKEHEGIVSEEERLKVPTLADVIRTVGFKFKSDCKETAIPNGVFGAISYDFIDQFEKLPKNKSDITKDPDFDMVFLDNLFIIDHKENKTLFAANYFPELESEKEGRERCEKIISEFQERFSQASERKFSKEDAESAELKKSSDTSKEEFISMVEKCKEHIIAGDVFQIVVSKTTIIEPVKNALLVYKALRALNPSPYMFYFKTESGTLFGSSPETFIKVSNLQGGDKKVEIRPIAGTKPRGFAADGRIDADLDSRLENELKTDEKELAEHTMLVDLARNDVARVSKPGTRVLDRPQFVEKYSHVMHLVSNVSGILKEGLDALHVYLASMNMGTLSGAPKVKAMELIRKFEKNKRGFYGGSIGYLTSKGEFDSAIVIRSIRLKGEKAFIRSGSGIVFDSVPEKEFDEAERKARACIKAIEAATQAGSKGGSK</sequence>
<evidence type="ECO:0000256" key="1">
    <source>
        <dbReference type="ARBA" id="ARBA00004873"/>
    </source>
</evidence>
<keyword evidence="3" id="KW-0057">Aromatic amino acid biosynthesis</keyword>
<reference evidence="9" key="1">
    <citation type="journal article" date="2020" name="bioRxiv">
        <title>A rank-normalized archaeal taxonomy based on genome phylogeny resolves widespread incomplete and uneven classifications.</title>
        <authorList>
            <person name="Rinke C."/>
            <person name="Chuvochina M."/>
            <person name="Mussig A.J."/>
            <person name="Chaumeil P.-A."/>
            <person name="Waite D.W."/>
            <person name="Whitman W.B."/>
            <person name="Parks D.H."/>
            <person name="Hugenholtz P."/>
        </authorList>
    </citation>
    <scope>NUCLEOTIDE SEQUENCE [LARGE SCALE GENOMIC DNA]</scope>
</reference>
<organism evidence="8 9">
    <name type="scientific">Candidatus Iainarchaeum sp</name>
    <dbReference type="NCBI Taxonomy" id="3101447"/>
    <lineage>
        <taxon>Archaea</taxon>
        <taxon>Candidatus Iainarchaeota</taxon>
        <taxon>Candidatus Iainarchaeia</taxon>
        <taxon>Candidatus Iainarchaeales</taxon>
        <taxon>Candidatus Iainarchaeaceae</taxon>
        <taxon>Candidatus Iainarchaeum</taxon>
    </lineage>
</organism>
<dbReference type="UniPathway" id="UPA00035">
    <property type="reaction ID" value="UER00040"/>
</dbReference>
<dbReference type="EC" id="4.1.3.27" evidence="2"/>
<dbReference type="GO" id="GO:0000162">
    <property type="term" value="P:L-tryptophan biosynthetic process"/>
    <property type="evidence" value="ECO:0007669"/>
    <property type="project" value="UniProtKB-UniPathway"/>
</dbReference>
<comment type="caution">
    <text evidence="8">The sequence shown here is derived from an EMBL/GenBank/DDBJ whole genome shotgun (WGS) entry which is preliminary data.</text>
</comment>
<dbReference type="InterPro" id="IPR019999">
    <property type="entry name" value="Anth_synth_I-like"/>
</dbReference>
<dbReference type="Pfam" id="PF04715">
    <property type="entry name" value="Anth_synt_I_N"/>
    <property type="match status" value="1"/>
</dbReference>
<dbReference type="EMBL" id="DUFW01000033">
    <property type="protein sequence ID" value="HIH21483.1"/>
    <property type="molecule type" value="Genomic_DNA"/>
</dbReference>
<keyword evidence="3" id="KW-0028">Amino-acid biosynthesis</keyword>
<dbReference type="Proteomes" id="UP000590964">
    <property type="component" value="Unassembled WGS sequence"/>
</dbReference>
<proteinExistence type="predicted"/>
<dbReference type="PRINTS" id="PR00095">
    <property type="entry name" value="ANTSNTHASEI"/>
</dbReference>
<dbReference type="Gene3D" id="3.60.120.10">
    <property type="entry name" value="Anthranilate synthase"/>
    <property type="match status" value="1"/>
</dbReference>
<keyword evidence="4 8" id="KW-0456">Lyase</keyword>
<comment type="catalytic activity">
    <reaction evidence="5">
        <text>chorismate + L-glutamine = anthranilate + pyruvate + L-glutamate + H(+)</text>
        <dbReference type="Rhea" id="RHEA:21732"/>
        <dbReference type="ChEBI" id="CHEBI:15361"/>
        <dbReference type="ChEBI" id="CHEBI:15378"/>
        <dbReference type="ChEBI" id="CHEBI:16567"/>
        <dbReference type="ChEBI" id="CHEBI:29748"/>
        <dbReference type="ChEBI" id="CHEBI:29985"/>
        <dbReference type="ChEBI" id="CHEBI:58359"/>
        <dbReference type="EC" id="4.1.3.27"/>
    </reaction>
</comment>
<dbReference type="InterPro" id="IPR015890">
    <property type="entry name" value="Chorismate_C"/>
</dbReference>
<evidence type="ECO:0000313" key="8">
    <source>
        <dbReference type="EMBL" id="HIH21483.1"/>
    </source>
</evidence>
<evidence type="ECO:0000313" key="9">
    <source>
        <dbReference type="Proteomes" id="UP000590964"/>
    </source>
</evidence>
<dbReference type="AlphaFoldDB" id="A0A7J4JUM9"/>
<dbReference type="InterPro" id="IPR005801">
    <property type="entry name" value="ADC_synthase"/>
</dbReference>
<accession>A0A7J4JUM9</accession>
<dbReference type="Pfam" id="PF00425">
    <property type="entry name" value="Chorismate_bind"/>
    <property type="match status" value="1"/>
</dbReference>
<feature type="domain" description="Chorismate-utilising enzyme C-terminal" evidence="6">
    <location>
        <begin position="248"/>
        <end position="512"/>
    </location>
</feature>
<comment type="pathway">
    <text evidence="1">Amino-acid biosynthesis; L-tryptophan biosynthesis; L-tryptophan from chorismate: step 1/5.</text>
</comment>
<dbReference type="PANTHER" id="PTHR11236">
    <property type="entry name" value="AMINOBENZOATE/ANTHRANILATE SYNTHASE"/>
    <property type="match status" value="1"/>
</dbReference>
<dbReference type="GO" id="GO:0004049">
    <property type="term" value="F:anthranilate synthase activity"/>
    <property type="evidence" value="ECO:0007669"/>
    <property type="project" value="UniProtKB-EC"/>
</dbReference>
<evidence type="ECO:0000256" key="5">
    <source>
        <dbReference type="ARBA" id="ARBA00047683"/>
    </source>
</evidence>
<evidence type="ECO:0000256" key="4">
    <source>
        <dbReference type="ARBA" id="ARBA00023239"/>
    </source>
</evidence>
<feature type="domain" description="Anthranilate synthase component I N-terminal" evidence="7">
    <location>
        <begin position="15"/>
        <end position="191"/>
    </location>
</feature>
<protein>
    <recommendedName>
        <fullName evidence="2">anthranilate synthase</fullName>
        <ecNumber evidence="2">4.1.3.27</ecNumber>
    </recommendedName>
</protein>
<dbReference type="InterPro" id="IPR006805">
    <property type="entry name" value="Anth_synth_I_N"/>
</dbReference>
<name>A0A7J4JUM9_9ARCH</name>
<evidence type="ECO:0000259" key="6">
    <source>
        <dbReference type="Pfam" id="PF00425"/>
    </source>
</evidence>
<dbReference type="SUPFAM" id="SSF56322">
    <property type="entry name" value="ADC synthase"/>
    <property type="match status" value="1"/>
</dbReference>
<evidence type="ECO:0000256" key="3">
    <source>
        <dbReference type="ARBA" id="ARBA00022822"/>
    </source>
</evidence>
<keyword evidence="3" id="KW-0822">Tryptophan biosynthesis</keyword>
<evidence type="ECO:0000256" key="2">
    <source>
        <dbReference type="ARBA" id="ARBA00012266"/>
    </source>
</evidence>
<gene>
    <name evidence="8" type="ORF">HA222_02350</name>
</gene>
<dbReference type="PANTHER" id="PTHR11236:SF49">
    <property type="entry name" value="ANTHRANILATE SYNTHASE COMPONENT 1"/>
    <property type="match status" value="1"/>
</dbReference>
<dbReference type="NCBIfam" id="NF010079">
    <property type="entry name" value="PRK13564.1"/>
    <property type="match status" value="1"/>
</dbReference>